<evidence type="ECO:0000313" key="3">
    <source>
        <dbReference type="EMBL" id="QCK15986.1"/>
    </source>
</evidence>
<dbReference type="GO" id="GO:0008253">
    <property type="term" value="F:5'-nucleotidase activity"/>
    <property type="evidence" value="ECO:0007669"/>
    <property type="project" value="InterPro"/>
</dbReference>
<organism evidence="3 4">
    <name type="scientific">Mangrovivirga cuniculi</name>
    <dbReference type="NCBI Taxonomy" id="2715131"/>
    <lineage>
        <taxon>Bacteria</taxon>
        <taxon>Pseudomonadati</taxon>
        <taxon>Bacteroidota</taxon>
        <taxon>Cytophagia</taxon>
        <taxon>Cytophagales</taxon>
        <taxon>Mangrovivirgaceae</taxon>
        <taxon>Mangrovivirga</taxon>
    </lineage>
</organism>
<dbReference type="InterPro" id="IPR023214">
    <property type="entry name" value="HAD_sf"/>
</dbReference>
<dbReference type="PANTHER" id="PTHR16504:SF4">
    <property type="entry name" value="5'(3')-DEOXYRIBONUCLEOTIDASE"/>
    <property type="match status" value="1"/>
</dbReference>
<evidence type="ECO:0000256" key="1">
    <source>
        <dbReference type="ARBA" id="ARBA00009589"/>
    </source>
</evidence>
<sequence>MLRKENVMKKRIAIDMDEVMADTLEALIDRYQNDFNIEIDRTDMEGWHLEDYVDPEHKQKILNYMMQRGFFENLPLIEGAQETIEKLHRDHEIFIVTAATQLPHSMEEKVKWLNKHFPYIGWRNMVMCGDKSIVIADYLIDDHAHNFDGFKGEGILFHSLHNAKETRYKRIYAWTEFEELLNSSLSHSIQT</sequence>
<dbReference type="InterPro" id="IPR010708">
    <property type="entry name" value="5'(3')-deoxyribonucleotidase"/>
</dbReference>
<dbReference type="InterPro" id="IPR036412">
    <property type="entry name" value="HAD-like_sf"/>
</dbReference>
<feature type="active site" description="Proton donor" evidence="2">
    <location>
        <position position="17"/>
    </location>
</feature>
<dbReference type="Gene3D" id="1.10.40.40">
    <property type="entry name" value="Deoxyribonucleotidase, domain 2"/>
    <property type="match status" value="1"/>
</dbReference>
<dbReference type="Gene3D" id="3.40.50.1000">
    <property type="entry name" value="HAD superfamily/HAD-like"/>
    <property type="match status" value="1"/>
</dbReference>
<evidence type="ECO:0000256" key="2">
    <source>
        <dbReference type="PIRSR" id="PIRSR610708-1"/>
    </source>
</evidence>
<dbReference type="EMBL" id="CP028923">
    <property type="protein sequence ID" value="QCK15986.1"/>
    <property type="molecule type" value="Genomic_DNA"/>
</dbReference>
<dbReference type="KEGG" id="fpf:DCC35_15180"/>
<dbReference type="SFLD" id="SFLDG01146">
    <property type="entry name" value="C1.2.2"/>
    <property type="match status" value="1"/>
</dbReference>
<accession>A0A4D7JUX7</accession>
<proteinExistence type="inferred from homology"/>
<dbReference type="Pfam" id="PF06941">
    <property type="entry name" value="NT5C"/>
    <property type="match status" value="1"/>
</dbReference>
<dbReference type="GO" id="GO:0009223">
    <property type="term" value="P:pyrimidine deoxyribonucleotide catabolic process"/>
    <property type="evidence" value="ECO:0007669"/>
    <property type="project" value="TreeGrafter"/>
</dbReference>
<feature type="active site" description="Nucleophile" evidence="2">
    <location>
        <position position="15"/>
    </location>
</feature>
<name>A0A4D7JUX7_9BACT</name>
<dbReference type="PANTHER" id="PTHR16504">
    <property type="entry name" value="5'(3')-DEOXYRIBONUCLEOTIDASE"/>
    <property type="match status" value="1"/>
</dbReference>
<keyword evidence="4" id="KW-1185">Reference proteome</keyword>
<dbReference type="AlphaFoldDB" id="A0A4D7JUX7"/>
<evidence type="ECO:0000313" key="4">
    <source>
        <dbReference type="Proteomes" id="UP000298616"/>
    </source>
</evidence>
<dbReference type="Proteomes" id="UP000298616">
    <property type="component" value="Chromosome"/>
</dbReference>
<gene>
    <name evidence="3" type="ORF">DCC35_15180</name>
</gene>
<dbReference type="SFLD" id="SFLDS00003">
    <property type="entry name" value="Haloacid_Dehalogenase"/>
    <property type="match status" value="1"/>
</dbReference>
<dbReference type="SUPFAM" id="SSF56784">
    <property type="entry name" value="HAD-like"/>
    <property type="match status" value="1"/>
</dbReference>
<protein>
    <submittedName>
        <fullName evidence="3">5'(3')-deoxyribonucleotidase</fullName>
    </submittedName>
</protein>
<comment type="similarity">
    <text evidence="1">Belongs to the 5'(3')-deoxyribonucleotidase family.</text>
</comment>
<reference evidence="3 4" key="1">
    <citation type="submission" date="2018-04" db="EMBL/GenBank/DDBJ databases">
        <title>Complete genome uncultured novel isolate.</title>
        <authorList>
            <person name="Merlino G."/>
        </authorList>
    </citation>
    <scope>NUCLEOTIDE SEQUENCE [LARGE SCALE GENOMIC DNA]</scope>
    <source>
        <strain evidence="4">R1DC9</strain>
    </source>
</reference>
<dbReference type="SFLD" id="SFLDG01126">
    <property type="entry name" value="C1.2:_Nucleotidase_Like"/>
    <property type="match status" value="1"/>
</dbReference>